<protein>
    <submittedName>
        <fullName evidence="1">Uncharacterized protein</fullName>
    </submittedName>
</protein>
<keyword evidence="2" id="KW-1185">Reference proteome</keyword>
<dbReference type="Proteomes" id="UP000036367">
    <property type="component" value="Unassembled WGS sequence"/>
</dbReference>
<sequence>MQTGLLIEDVSQIERSADGRSPGLRHVWCCGTYSFAQVFIPVGMTESSRR</sequence>
<reference evidence="1" key="1">
    <citation type="submission" date="2015-05" db="EMBL/GenBank/DDBJ databases">
        <title>Permanent draft genome of Rhodopirellula islandicus K833.</title>
        <authorList>
            <person name="Kizina J."/>
            <person name="Richter M."/>
            <person name="Glockner F.O."/>
            <person name="Harder J."/>
        </authorList>
    </citation>
    <scope>NUCLEOTIDE SEQUENCE [LARGE SCALE GENOMIC DNA]</scope>
    <source>
        <strain evidence="1">K833</strain>
    </source>
</reference>
<organism evidence="1 2">
    <name type="scientific">Rhodopirellula islandica</name>
    <dbReference type="NCBI Taxonomy" id="595434"/>
    <lineage>
        <taxon>Bacteria</taxon>
        <taxon>Pseudomonadati</taxon>
        <taxon>Planctomycetota</taxon>
        <taxon>Planctomycetia</taxon>
        <taxon>Pirellulales</taxon>
        <taxon>Pirellulaceae</taxon>
        <taxon>Rhodopirellula</taxon>
    </lineage>
</organism>
<proteinExistence type="predicted"/>
<evidence type="ECO:0000313" key="2">
    <source>
        <dbReference type="Proteomes" id="UP000036367"/>
    </source>
</evidence>
<name>A0A0J1BCZ0_RHOIS</name>
<dbReference type="AlphaFoldDB" id="A0A0J1BCZ0"/>
<accession>A0A0J1BCZ0</accession>
<evidence type="ECO:0000313" key="1">
    <source>
        <dbReference type="EMBL" id="KLU04472.1"/>
    </source>
</evidence>
<dbReference type="STRING" id="595434.RISK_003526"/>
<dbReference type="EMBL" id="LECT01000028">
    <property type="protein sequence ID" value="KLU04472.1"/>
    <property type="molecule type" value="Genomic_DNA"/>
</dbReference>
<comment type="caution">
    <text evidence="1">The sequence shown here is derived from an EMBL/GenBank/DDBJ whole genome shotgun (WGS) entry which is preliminary data.</text>
</comment>
<gene>
    <name evidence="1" type="ORF">RISK_003526</name>
</gene>